<keyword evidence="1" id="KW-1133">Transmembrane helix</keyword>
<evidence type="ECO:0000313" key="3">
    <source>
        <dbReference type="Proteomes" id="UP000823912"/>
    </source>
</evidence>
<accession>A0A9D1JAG3</accession>
<evidence type="ECO:0000313" key="2">
    <source>
        <dbReference type="EMBL" id="HIR69949.1"/>
    </source>
</evidence>
<organism evidence="2 3">
    <name type="scientific">Candidatus Pullilachnospira gallistercoris</name>
    <dbReference type="NCBI Taxonomy" id="2840911"/>
    <lineage>
        <taxon>Bacteria</taxon>
        <taxon>Bacillati</taxon>
        <taxon>Bacillota</taxon>
        <taxon>Clostridia</taxon>
        <taxon>Lachnospirales</taxon>
        <taxon>Lachnospiraceae</taxon>
        <taxon>Lachnospiraceae incertae sedis</taxon>
        <taxon>Candidatus Pullilachnospira</taxon>
    </lineage>
</organism>
<keyword evidence="1" id="KW-0812">Transmembrane</keyword>
<keyword evidence="1" id="KW-0472">Membrane</keyword>
<sequence length="141" mass="15034">MFREILLGALGLMFGAATSAGSFALLVTLQIVPRMAARTQTAGKVMTYETTITLGGITGCLLSLFPFLRIPGLGWLTPFLGIAVGVFVGCQAVALAEILNVFPIMFRRMKLKKGLSLALTAMALGKVAGSLFYFFCGYQVD</sequence>
<reference evidence="2" key="1">
    <citation type="submission" date="2020-10" db="EMBL/GenBank/DDBJ databases">
        <authorList>
            <person name="Gilroy R."/>
        </authorList>
    </citation>
    <scope>NUCLEOTIDE SEQUENCE</scope>
    <source>
        <strain evidence="2">ChiSjej5B23-6657</strain>
    </source>
</reference>
<dbReference type="InterPro" id="IPR020144">
    <property type="entry name" value="SpoVAB"/>
</dbReference>
<reference evidence="2" key="2">
    <citation type="journal article" date="2021" name="PeerJ">
        <title>Extensive microbial diversity within the chicken gut microbiome revealed by metagenomics and culture.</title>
        <authorList>
            <person name="Gilroy R."/>
            <person name="Ravi A."/>
            <person name="Getino M."/>
            <person name="Pursley I."/>
            <person name="Horton D.L."/>
            <person name="Alikhan N.F."/>
            <person name="Baker D."/>
            <person name="Gharbi K."/>
            <person name="Hall N."/>
            <person name="Watson M."/>
            <person name="Adriaenssens E.M."/>
            <person name="Foster-Nyarko E."/>
            <person name="Jarju S."/>
            <person name="Secka A."/>
            <person name="Antonio M."/>
            <person name="Oren A."/>
            <person name="Chaudhuri R.R."/>
            <person name="La Ragione R."/>
            <person name="Hildebrand F."/>
            <person name="Pallen M.J."/>
        </authorList>
    </citation>
    <scope>NUCLEOTIDE SEQUENCE</scope>
    <source>
        <strain evidence="2">ChiSjej5B23-6657</strain>
    </source>
</reference>
<dbReference type="AlphaFoldDB" id="A0A9D1JAG3"/>
<feature type="transmembrane region" description="Helical" evidence="1">
    <location>
        <begin position="114"/>
        <end position="135"/>
    </location>
</feature>
<proteinExistence type="predicted"/>
<evidence type="ECO:0000256" key="1">
    <source>
        <dbReference type="SAM" id="Phobius"/>
    </source>
</evidence>
<feature type="transmembrane region" description="Helical" evidence="1">
    <location>
        <begin position="50"/>
        <end position="68"/>
    </location>
</feature>
<comment type="caution">
    <text evidence="2">The sequence shown here is derived from an EMBL/GenBank/DDBJ whole genome shotgun (WGS) entry which is preliminary data.</text>
</comment>
<dbReference type="Proteomes" id="UP000823912">
    <property type="component" value="Unassembled WGS sequence"/>
</dbReference>
<protein>
    <submittedName>
        <fullName evidence="2">Stage V sporulation protein AB</fullName>
    </submittedName>
</protein>
<dbReference type="Pfam" id="PF13782">
    <property type="entry name" value="SpoVAB"/>
    <property type="match status" value="1"/>
</dbReference>
<feature type="transmembrane region" description="Helical" evidence="1">
    <location>
        <begin position="80"/>
        <end position="102"/>
    </location>
</feature>
<feature type="transmembrane region" description="Helical" evidence="1">
    <location>
        <begin position="6"/>
        <end position="29"/>
    </location>
</feature>
<gene>
    <name evidence="2" type="ORF">IAA55_01565</name>
</gene>
<name>A0A9D1JAG3_9FIRM</name>
<dbReference type="EMBL" id="DVHM01000029">
    <property type="protein sequence ID" value="HIR69949.1"/>
    <property type="molecule type" value="Genomic_DNA"/>
</dbReference>